<evidence type="ECO:0000256" key="1">
    <source>
        <dbReference type="ARBA" id="ARBA00004651"/>
    </source>
</evidence>
<feature type="transmembrane region" description="Helical" evidence="7">
    <location>
        <begin position="172"/>
        <end position="190"/>
    </location>
</feature>
<dbReference type="Pfam" id="PF01757">
    <property type="entry name" value="Acyl_transf_3"/>
    <property type="match status" value="1"/>
</dbReference>
<feature type="transmembrane region" description="Helical" evidence="7">
    <location>
        <begin position="49"/>
        <end position="67"/>
    </location>
</feature>
<organism evidence="9 10">
    <name type="scientific">Duffyella gerundensis</name>
    <dbReference type="NCBI Taxonomy" id="1619313"/>
    <lineage>
        <taxon>Bacteria</taxon>
        <taxon>Pseudomonadati</taxon>
        <taxon>Pseudomonadota</taxon>
        <taxon>Gammaproteobacteria</taxon>
        <taxon>Enterobacterales</taxon>
        <taxon>Erwiniaceae</taxon>
        <taxon>Duffyella</taxon>
    </lineage>
</organism>
<dbReference type="Proteomes" id="UP000059419">
    <property type="component" value="Chromosome 1"/>
</dbReference>
<dbReference type="KEGG" id="ege:EM595_3405"/>
<accession>A0A0U5GRU9</accession>
<comment type="pathway">
    <text evidence="7">Bacterial outer membrane biogenesis; enterobacterial common antigen biosynthesis.</text>
</comment>
<evidence type="ECO:0000256" key="5">
    <source>
        <dbReference type="ARBA" id="ARBA00022989"/>
    </source>
</evidence>
<dbReference type="PANTHER" id="PTHR40074:SF2">
    <property type="entry name" value="O-ACETYLTRANSFERASE WECH"/>
    <property type="match status" value="1"/>
</dbReference>
<dbReference type="PANTHER" id="PTHR40074">
    <property type="entry name" value="O-ACETYLTRANSFERASE WECH"/>
    <property type="match status" value="1"/>
</dbReference>
<comment type="similarity">
    <text evidence="2 7">Belongs to the acyltransferase 3 family.</text>
</comment>
<keyword evidence="10" id="KW-1185">Reference proteome</keyword>
<evidence type="ECO:0000256" key="2">
    <source>
        <dbReference type="ARBA" id="ARBA00007400"/>
    </source>
</evidence>
<protein>
    <recommendedName>
        <fullName evidence="7">O-acetyltransferase WecH</fullName>
        <ecNumber evidence="7">2.3.1.-</ecNumber>
    </recommendedName>
</protein>
<dbReference type="UniPathway" id="UPA00566"/>
<feature type="transmembrane region" description="Helical" evidence="7">
    <location>
        <begin position="12"/>
        <end position="29"/>
    </location>
</feature>
<dbReference type="EC" id="2.3.1.-" evidence="7"/>
<dbReference type="GO" id="GO:0016413">
    <property type="term" value="F:O-acetyltransferase activity"/>
    <property type="evidence" value="ECO:0007669"/>
    <property type="project" value="InterPro"/>
</dbReference>
<dbReference type="RefSeq" id="WP_067434837.1">
    <property type="nucleotide sequence ID" value="NZ_JAOSHQ010000001.1"/>
</dbReference>
<name>A0A0U5GRU9_9GAMM</name>
<evidence type="ECO:0000256" key="4">
    <source>
        <dbReference type="ARBA" id="ARBA00022692"/>
    </source>
</evidence>
<feature type="transmembrane region" description="Helical" evidence="7">
    <location>
        <begin position="236"/>
        <end position="255"/>
    </location>
</feature>
<keyword evidence="7" id="KW-0808">Transferase</keyword>
<evidence type="ECO:0000313" key="9">
    <source>
        <dbReference type="EMBL" id="CUU25636.1"/>
    </source>
</evidence>
<keyword evidence="7" id="KW-0012">Acyltransferase</keyword>
<dbReference type="STRING" id="1619313.EM595_3405"/>
<feature type="transmembrane region" description="Helical" evidence="7">
    <location>
        <begin position="303"/>
        <end position="322"/>
    </location>
</feature>
<feature type="transmembrane region" description="Helical" evidence="7">
    <location>
        <begin position="116"/>
        <end position="134"/>
    </location>
</feature>
<feature type="transmembrane region" description="Helical" evidence="7">
    <location>
        <begin position="76"/>
        <end position="96"/>
    </location>
</feature>
<feature type="transmembrane region" description="Helical" evidence="7">
    <location>
        <begin position="267"/>
        <end position="288"/>
    </location>
</feature>
<dbReference type="HAMAP" id="MF_01949">
    <property type="entry name" value="Acetyltr_WecH"/>
    <property type="match status" value="1"/>
</dbReference>
<dbReference type="InterPro" id="IPR002656">
    <property type="entry name" value="Acyl_transf_3_dom"/>
</dbReference>
<feature type="domain" description="Acyltransferase 3" evidence="8">
    <location>
        <begin position="5"/>
        <end position="318"/>
    </location>
</feature>
<reference evidence="10" key="1">
    <citation type="submission" date="2015-11" db="EMBL/GenBank/DDBJ databases">
        <authorList>
            <person name="Blom J."/>
        </authorList>
    </citation>
    <scope>NUCLEOTIDE SEQUENCE [LARGE SCALE GENOMIC DNA]</scope>
</reference>
<evidence type="ECO:0000256" key="6">
    <source>
        <dbReference type="ARBA" id="ARBA00023136"/>
    </source>
</evidence>
<keyword evidence="3 7" id="KW-1003">Cell membrane</keyword>
<evidence type="ECO:0000259" key="8">
    <source>
        <dbReference type="Pfam" id="PF01757"/>
    </source>
</evidence>
<evidence type="ECO:0000256" key="7">
    <source>
        <dbReference type="HAMAP-Rule" id="MF_01949"/>
    </source>
</evidence>
<dbReference type="OrthoDB" id="1072135at2"/>
<proteinExistence type="inferred from homology"/>
<evidence type="ECO:0000256" key="3">
    <source>
        <dbReference type="ARBA" id="ARBA00022475"/>
    </source>
</evidence>
<dbReference type="InterPro" id="IPR032905">
    <property type="entry name" value="WecH"/>
</dbReference>
<evidence type="ECO:0000313" key="10">
    <source>
        <dbReference type="Proteomes" id="UP000059419"/>
    </source>
</evidence>
<sequence length="331" mass="37379">MQQKINWIDNLRAVACMMVIMIHTTTWYITGGNKISEQSWDLANVLNSASRVCVPIFFMISGFLFYGERSAQRRHFLRLVLCLLFYSAVSLIYITWLTPISEGRSIMKLLEKPVFYHLWFFFALIGIYLLSPLIQVKQVSAPFLLVLVLVLAVLANPNTVSKSVGTFHWLPMNLYVSGDSFYYVLYALLGRAVGTMETQKRGVSALAGLAFIGCVIGITLGTKHELHVNGAFSDTWYLYCGPLVFIAAISLMVLFKNCLNQRPLPVLATISRYSLPIYGLHALFIHFLRTRHLDDMSRPLLDIPWIFGVTLGGSLLLAMVLAKLDKRHFVS</sequence>
<feature type="transmembrane region" description="Helical" evidence="7">
    <location>
        <begin position="141"/>
        <end position="160"/>
    </location>
</feature>
<dbReference type="AlphaFoldDB" id="A0A0U5GRU9"/>
<keyword evidence="4 7" id="KW-0812">Transmembrane</keyword>
<keyword evidence="7" id="KW-0997">Cell inner membrane</keyword>
<keyword evidence="5 7" id="KW-1133">Transmembrane helix</keyword>
<dbReference type="GO" id="GO:0009246">
    <property type="term" value="P:enterobacterial common antigen biosynthetic process"/>
    <property type="evidence" value="ECO:0007669"/>
    <property type="project" value="UniProtKB-UniRule"/>
</dbReference>
<comment type="function">
    <text evidence="7">Responsible for the incorporation of O-acetyl groups into the enterobacterial common antigen (ECA) trisaccharide repeat units.</text>
</comment>
<comment type="subcellular location">
    <subcellularLocation>
        <location evidence="7">Cell inner membrane</location>
        <topology evidence="7">Multi-pass membrane protein</topology>
    </subcellularLocation>
    <subcellularLocation>
        <location evidence="1">Cell membrane</location>
        <topology evidence="1">Multi-pass membrane protein</topology>
    </subcellularLocation>
</comment>
<feature type="transmembrane region" description="Helical" evidence="7">
    <location>
        <begin position="202"/>
        <end position="221"/>
    </location>
</feature>
<dbReference type="GO" id="GO:0005886">
    <property type="term" value="C:plasma membrane"/>
    <property type="evidence" value="ECO:0007669"/>
    <property type="project" value="UniProtKB-SubCell"/>
</dbReference>
<gene>
    <name evidence="9" type="primary">yiaH</name>
    <name evidence="7" type="synonym">wecH</name>
    <name evidence="9" type="ORF">EM595_3405</name>
</gene>
<dbReference type="PATRIC" id="fig|1619313.3.peg.3533"/>
<dbReference type="EMBL" id="LN907827">
    <property type="protein sequence ID" value="CUU25636.1"/>
    <property type="molecule type" value="Genomic_DNA"/>
</dbReference>
<keyword evidence="6 7" id="KW-0472">Membrane</keyword>